<dbReference type="InterPro" id="IPR015824">
    <property type="entry name" value="Phosphoglycerate_kinase_N"/>
</dbReference>
<dbReference type="InterPro" id="IPR036043">
    <property type="entry name" value="Phosphoglycerate_kinase_sf"/>
</dbReference>
<comment type="subunit">
    <text evidence="7">Monomer.</text>
</comment>
<dbReference type="EC" id="2.7.2.3" evidence="2 7"/>
<evidence type="ECO:0000256" key="6">
    <source>
        <dbReference type="ARBA" id="ARBA00022840"/>
    </source>
</evidence>
<proteinExistence type="inferred from homology"/>
<evidence type="ECO:0000256" key="3">
    <source>
        <dbReference type="ARBA" id="ARBA00022679"/>
    </source>
</evidence>
<comment type="caution">
    <text evidence="7">Lacks conserved residue(s) required for the propagation of feature annotation.</text>
</comment>
<feature type="binding site" evidence="7">
    <location>
        <begin position="60"/>
        <end position="63"/>
    </location>
    <ligand>
        <name>substrate</name>
    </ligand>
</feature>
<evidence type="ECO:0000256" key="2">
    <source>
        <dbReference type="ARBA" id="ARBA00013061"/>
    </source>
</evidence>
<dbReference type="InterPro" id="IPR001576">
    <property type="entry name" value="Phosphoglycerate_kinase"/>
</dbReference>
<comment type="pathway">
    <text evidence="7">Carbohydrate degradation; glycolysis; pyruvate from D-glyceraldehyde 3-phosphate: step 2/5.</text>
</comment>
<dbReference type="PRINTS" id="PR00477">
    <property type="entry name" value="PHGLYCKINASE"/>
</dbReference>
<feature type="binding site" evidence="7 8">
    <location>
        <begin position="337"/>
        <end position="340"/>
    </location>
    <ligand>
        <name>ATP</name>
        <dbReference type="ChEBI" id="CHEBI:30616"/>
    </ligand>
</feature>
<feature type="binding site" evidence="7 8">
    <location>
        <position position="195"/>
    </location>
    <ligand>
        <name>ATP</name>
        <dbReference type="ChEBI" id="CHEBI:30616"/>
    </ligand>
</feature>
<reference evidence="10 11" key="1">
    <citation type="journal article" date="2016" name="Nat. Commun.">
        <title>Thousands of microbial genomes shed light on interconnected biogeochemical processes in an aquifer system.</title>
        <authorList>
            <person name="Anantharaman K."/>
            <person name="Brown C.T."/>
            <person name="Hug L.A."/>
            <person name="Sharon I."/>
            <person name="Castelle C.J."/>
            <person name="Probst A.J."/>
            <person name="Thomas B.C."/>
            <person name="Singh A."/>
            <person name="Wilkins M.J."/>
            <person name="Karaoz U."/>
            <person name="Brodie E.L."/>
            <person name="Williams K.H."/>
            <person name="Hubbard S.S."/>
            <person name="Banfield J.F."/>
        </authorList>
    </citation>
    <scope>NUCLEOTIDE SEQUENCE [LARGE SCALE GENOMIC DNA]</scope>
</reference>
<evidence type="ECO:0000313" key="10">
    <source>
        <dbReference type="EMBL" id="OHA02808.1"/>
    </source>
</evidence>
<dbReference type="HAMAP" id="MF_00145">
    <property type="entry name" value="Phosphoglyc_kinase"/>
    <property type="match status" value="1"/>
</dbReference>
<keyword evidence="5 7" id="KW-0418">Kinase</keyword>
<feature type="binding site" evidence="7">
    <location>
        <position position="112"/>
    </location>
    <ligand>
        <name>substrate</name>
    </ligand>
</feature>
<dbReference type="GO" id="GO:0005524">
    <property type="term" value="F:ATP binding"/>
    <property type="evidence" value="ECO:0007669"/>
    <property type="project" value="UniProtKB-KW"/>
</dbReference>
<dbReference type="PIRSF" id="PIRSF000724">
    <property type="entry name" value="Pgk"/>
    <property type="match status" value="1"/>
</dbReference>
<feature type="binding site" evidence="7 8">
    <location>
        <position position="311"/>
    </location>
    <ligand>
        <name>ATP</name>
        <dbReference type="ChEBI" id="CHEBI:30616"/>
    </ligand>
</feature>
<dbReference type="GO" id="GO:0004618">
    <property type="term" value="F:phosphoglycerate kinase activity"/>
    <property type="evidence" value="ECO:0007669"/>
    <property type="project" value="UniProtKB-UniRule"/>
</dbReference>
<evidence type="ECO:0000313" key="11">
    <source>
        <dbReference type="Proteomes" id="UP000177177"/>
    </source>
</evidence>
<dbReference type="UniPathway" id="UPA00109">
    <property type="reaction ID" value="UER00185"/>
</dbReference>
<dbReference type="Pfam" id="PF00162">
    <property type="entry name" value="PGK"/>
    <property type="match status" value="1"/>
</dbReference>
<name>A0A1G2KTK2_9BACT</name>
<comment type="subcellular location">
    <subcellularLocation>
        <location evidence="7">Cytoplasm</location>
    </subcellularLocation>
</comment>
<evidence type="ECO:0000256" key="5">
    <source>
        <dbReference type="ARBA" id="ARBA00022777"/>
    </source>
</evidence>
<dbReference type="GO" id="GO:0043531">
    <property type="term" value="F:ADP binding"/>
    <property type="evidence" value="ECO:0007669"/>
    <property type="project" value="TreeGrafter"/>
</dbReference>
<dbReference type="AlphaFoldDB" id="A0A1G2KTK2"/>
<keyword evidence="6 7" id="KW-0067">ATP-binding</keyword>
<dbReference type="PANTHER" id="PTHR11406:SF23">
    <property type="entry name" value="PHOSPHOGLYCERATE KINASE 1, CHLOROPLASTIC-RELATED"/>
    <property type="match status" value="1"/>
</dbReference>
<comment type="caution">
    <text evidence="10">The sequence shown here is derived from an EMBL/GenBank/DDBJ whole genome shotgun (WGS) entry which is preliminary data.</text>
</comment>
<dbReference type="GO" id="GO:0006094">
    <property type="term" value="P:gluconeogenesis"/>
    <property type="evidence" value="ECO:0007669"/>
    <property type="project" value="TreeGrafter"/>
</dbReference>
<dbReference type="PANTHER" id="PTHR11406">
    <property type="entry name" value="PHOSPHOGLYCERATE KINASE"/>
    <property type="match status" value="1"/>
</dbReference>
<feature type="binding site" evidence="7">
    <location>
        <position position="37"/>
    </location>
    <ligand>
        <name>substrate</name>
    </ligand>
</feature>
<protein>
    <recommendedName>
        <fullName evidence="2 7">Phosphoglycerate kinase</fullName>
        <ecNumber evidence="2 7">2.7.2.3</ecNumber>
    </recommendedName>
</protein>
<keyword evidence="7" id="KW-0324">Glycolysis</keyword>
<feature type="binding site" evidence="7">
    <location>
        <position position="145"/>
    </location>
    <ligand>
        <name>substrate</name>
    </ligand>
</feature>
<evidence type="ECO:0000256" key="4">
    <source>
        <dbReference type="ARBA" id="ARBA00022741"/>
    </source>
</evidence>
<organism evidence="10 11">
    <name type="scientific">Candidatus Sungbacteria bacterium RIFCSPHIGHO2_02_FULL_53_17</name>
    <dbReference type="NCBI Taxonomy" id="1802275"/>
    <lineage>
        <taxon>Bacteria</taxon>
        <taxon>Candidatus Sungiibacteriota</taxon>
    </lineage>
</organism>
<comment type="catalytic activity">
    <reaction evidence="1 7 9">
        <text>(2R)-3-phosphoglycerate + ATP = (2R)-3-phospho-glyceroyl phosphate + ADP</text>
        <dbReference type="Rhea" id="RHEA:14801"/>
        <dbReference type="ChEBI" id="CHEBI:30616"/>
        <dbReference type="ChEBI" id="CHEBI:57604"/>
        <dbReference type="ChEBI" id="CHEBI:58272"/>
        <dbReference type="ChEBI" id="CHEBI:456216"/>
        <dbReference type="EC" id="2.7.2.3"/>
    </reaction>
</comment>
<dbReference type="SUPFAM" id="SSF53748">
    <property type="entry name" value="Phosphoglycerate kinase"/>
    <property type="match status" value="1"/>
</dbReference>
<dbReference type="GO" id="GO:0005829">
    <property type="term" value="C:cytosol"/>
    <property type="evidence" value="ECO:0007669"/>
    <property type="project" value="TreeGrafter"/>
</dbReference>
<dbReference type="GO" id="GO:0006096">
    <property type="term" value="P:glycolytic process"/>
    <property type="evidence" value="ECO:0007669"/>
    <property type="project" value="UniProtKB-UniRule"/>
</dbReference>
<keyword evidence="4 7" id="KW-0547">Nucleotide-binding</keyword>
<evidence type="ECO:0000256" key="7">
    <source>
        <dbReference type="HAMAP-Rule" id="MF_00145"/>
    </source>
</evidence>
<evidence type="ECO:0000256" key="1">
    <source>
        <dbReference type="ARBA" id="ARBA00000642"/>
    </source>
</evidence>
<evidence type="ECO:0000256" key="8">
    <source>
        <dbReference type="PIRSR" id="PIRSR000724-2"/>
    </source>
</evidence>
<dbReference type="Gene3D" id="3.40.50.1260">
    <property type="entry name" value="Phosphoglycerate kinase, N-terminal domain"/>
    <property type="match status" value="2"/>
</dbReference>
<keyword evidence="7" id="KW-0963">Cytoplasm</keyword>
<dbReference type="EMBL" id="MHQN01000031">
    <property type="protein sequence ID" value="OHA02808.1"/>
    <property type="molecule type" value="Genomic_DNA"/>
</dbReference>
<dbReference type="Proteomes" id="UP000177177">
    <property type="component" value="Unassembled WGS sequence"/>
</dbReference>
<gene>
    <name evidence="7" type="primary">pgk</name>
    <name evidence="10" type="ORF">A3C92_00945</name>
</gene>
<accession>A0A1G2KTK2</accession>
<sequence length="390" mass="41502">MILHSLRDMAITGGMRVLVRADFDVALDGDTVADDFRVETALPTIRFLLAHGAHVRLIAHLGRPGGTKNAVLSLAPVARLLSRILDRKVPLIADPFQGDPPDGDLVLFENLRFWPGEERNDPAFTRMLAAHGDAYVNEAFAACHRSHASIVGLAQILPAYAGFHLLQEVEAMERVRERPRRPLVAVFGGAKIETKLPPIRRFLVDADCVIVGGALANTVLALRGSSVGKSAVDTGDAGDFSFLQNPKLALPSDVVVAPCLVAGAASRIRPIGTVQDDEYIADIGPDSRARFAQALMGANTVVWNGPMGYAEVQEFAGGTIAVAEAIQKLDAFTVVGGGDTIATLKRYGAFTGFSHVSTGGGAMLEFLSGAKLPGLEVLTTRTPYIRFPSS</sequence>
<comment type="similarity">
    <text evidence="7 9">Belongs to the phosphoglycerate kinase family.</text>
</comment>
<keyword evidence="3 7" id="KW-0808">Transferase</keyword>
<evidence type="ECO:0000256" key="9">
    <source>
        <dbReference type="RuleBase" id="RU000532"/>
    </source>
</evidence>